<feature type="domain" description="CheR-type methyltransferase" evidence="6">
    <location>
        <begin position="1"/>
        <end position="158"/>
    </location>
</feature>
<dbReference type="EC" id="2.1.1.80" evidence="2"/>
<dbReference type="Pfam" id="PF03705">
    <property type="entry name" value="CheR_N"/>
    <property type="match status" value="1"/>
</dbReference>
<dbReference type="SUPFAM" id="SSF47757">
    <property type="entry name" value="Chemotaxis receptor methyltransferase CheR, N-terminal domain"/>
    <property type="match status" value="1"/>
</dbReference>
<dbReference type="SMART" id="SM00138">
    <property type="entry name" value="MeTrc"/>
    <property type="match status" value="1"/>
</dbReference>
<keyword evidence="5" id="KW-0949">S-adenosyl-L-methionine</keyword>
<evidence type="ECO:0000256" key="5">
    <source>
        <dbReference type="ARBA" id="ARBA00022691"/>
    </source>
</evidence>
<name>A0ABX3A3V0_9GAMM</name>
<dbReference type="InterPro" id="IPR022642">
    <property type="entry name" value="CheR_C"/>
</dbReference>
<sequence length="158" mass="18326">MKSLNIPLSGDDFKFIQQLMYDSSGVYIEDGRFDFVHLRLAEIVRLRQLKDFKEYCKILTESREHVQEMVDALTTNLTHFFRESHHFKFLKEVIFSELKENNKVRIWSSACSTGEEAYSIAMEALSYFSLQAGKSIQVLASDIDSKSLQKSRARNLSN</sequence>
<evidence type="ECO:0000259" key="6">
    <source>
        <dbReference type="PROSITE" id="PS50123"/>
    </source>
</evidence>
<dbReference type="InterPro" id="IPR000780">
    <property type="entry name" value="CheR_MeTrfase"/>
</dbReference>
<gene>
    <name evidence="7" type="ORF">BGC07_03075</name>
</gene>
<dbReference type="InterPro" id="IPR029063">
    <property type="entry name" value="SAM-dependent_MTases_sf"/>
</dbReference>
<dbReference type="PANTHER" id="PTHR24422">
    <property type="entry name" value="CHEMOTAXIS PROTEIN METHYLTRANSFERASE"/>
    <property type="match status" value="1"/>
</dbReference>
<dbReference type="Gene3D" id="1.10.155.10">
    <property type="entry name" value="Chemotaxis receptor methyltransferase CheR, N-terminal domain"/>
    <property type="match status" value="1"/>
</dbReference>
<dbReference type="Gene3D" id="3.40.50.150">
    <property type="entry name" value="Vaccinia Virus protein VP39"/>
    <property type="match status" value="1"/>
</dbReference>
<dbReference type="InterPro" id="IPR036804">
    <property type="entry name" value="CheR_N_sf"/>
</dbReference>
<keyword evidence="4" id="KW-0808">Transferase</keyword>
<dbReference type="PANTHER" id="PTHR24422:SF19">
    <property type="entry name" value="CHEMOTAXIS PROTEIN METHYLTRANSFERASE"/>
    <property type="match status" value="1"/>
</dbReference>
<dbReference type="InterPro" id="IPR022641">
    <property type="entry name" value="CheR_N"/>
</dbReference>
<evidence type="ECO:0000256" key="3">
    <source>
        <dbReference type="ARBA" id="ARBA00022603"/>
    </source>
</evidence>
<evidence type="ECO:0000256" key="1">
    <source>
        <dbReference type="ARBA" id="ARBA00001541"/>
    </source>
</evidence>
<dbReference type="PROSITE" id="PS50123">
    <property type="entry name" value="CHER"/>
    <property type="match status" value="1"/>
</dbReference>
<proteinExistence type="predicted"/>
<keyword evidence="8" id="KW-1185">Reference proteome</keyword>
<organism evidence="7 8">
    <name type="scientific">Piscirickettsia litoralis</name>
    <dbReference type="NCBI Taxonomy" id="1891921"/>
    <lineage>
        <taxon>Bacteria</taxon>
        <taxon>Pseudomonadati</taxon>
        <taxon>Pseudomonadota</taxon>
        <taxon>Gammaproteobacteria</taxon>
        <taxon>Thiotrichales</taxon>
        <taxon>Piscirickettsiaceae</taxon>
        <taxon>Piscirickettsia</taxon>
    </lineage>
</organism>
<dbReference type="Proteomes" id="UP000094329">
    <property type="component" value="Unassembled WGS sequence"/>
</dbReference>
<dbReference type="SUPFAM" id="SSF53335">
    <property type="entry name" value="S-adenosyl-L-methionine-dependent methyltransferases"/>
    <property type="match status" value="1"/>
</dbReference>
<evidence type="ECO:0000256" key="4">
    <source>
        <dbReference type="ARBA" id="ARBA00022679"/>
    </source>
</evidence>
<keyword evidence="3" id="KW-0489">Methyltransferase</keyword>
<dbReference type="InterPro" id="IPR050903">
    <property type="entry name" value="Bact_Chemotaxis_MeTrfase"/>
</dbReference>
<protein>
    <recommendedName>
        <fullName evidence="2">protein-glutamate O-methyltransferase</fullName>
        <ecNumber evidence="2">2.1.1.80</ecNumber>
    </recommendedName>
</protein>
<comment type="caution">
    <text evidence="7">The sequence shown here is derived from an EMBL/GenBank/DDBJ whole genome shotgun (WGS) entry which is preliminary data.</text>
</comment>
<accession>A0ABX3A3V0</accession>
<evidence type="ECO:0000313" key="7">
    <source>
        <dbReference type="EMBL" id="ODN42115.1"/>
    </source>
</evidence>
<evidence type="ECO:0000256" key="2">
    <source>
        <dbReference type="ARBA" id="ARBA00012534"/>
    </source>
</evidence>
<dbReference type="Pfam" id="PF01739">
    <property type="entry name" value="CheR"/>
    <property type="match status" value="1"/>
</dbReference>
<dbReference type="PRINTS" id="PR00996">
    <property type="entry name" value="CHERMTFRASE"/>
</dbReference>
<comment type="catalytic activity">
    <reaction evidence="1">
        <text>L-glutamyl-[protein] + S-adenosyl-L-methionine = [protein]-L-glutamate 5-O-methyl ester + S-adenosyl-L-homocysteine</text>
        <dbReference type="Rhea" id="RHEA:24452"/>
        <dbReference type="Rhea" id="RHEA-COMP:10208"/>
        <dbReference type="Rhea" id="RHEA-COMP:10311"/>
        <dbReference type="ChEBI" id="CHEBI:29973"/>
        <dbReference type="ChEBI" id="CHEBI:57856"/>
        <dbReference type="ChEBI" id="CHEBI:59789"/>
        <dbReference type="ChEBI" id="CHEBI:82795"/>
        <dbReference type="EC" id="2.1.1.80"/>
    </reaction>
</comment>
<dbReference type="EMBL" id="MDTU01000001">
    <property type="protein sequence ID" value="ODN42115.1"/>
    <property type="molecule type" value="Genomic_DNA"/>
</dbReference>
<reference evidence="7 8" key="1">
    <citation type="submission" date="2016-08" db="EMBL/GenBank/DDBJ databases">
        <title>Draft genome sequence of Candidatus Piscirickettsia litoralis, from seawater.</title>
        <authorList>
            <person name="Wan X."/>
            <person name="Lee A.J."/>
            <person name="Hou S."/>
            <person name="Donachie S.P."/>
        </authorList>
    </citation>
    <scope>NUCLEOTIDE SEQUENCE [LARGE SCALE GENOMIC DNA]</scope>
    <source>
        <strain evidence="7 8">Y2</strain>
    </source>
</reference>
<evidence type="ECO:0000313" key="8">
    <source>
        <dbReference type="Proteomes" id="UP000094329"/>
    </source>
</evidence>
<dbReference type="RefSeq" id="WP_069311914.1">
    <property type="nucleotide sequence ID" value="NZ_MDTU01000001.1"/>
</dbReference>